<dbReference type="SUPFAM" id="SSF55811">
    <property type="entry name" value="Nudix"/>
    <property type="match status" value="1"/>
</dbReference>
<dbReference type="PANTHER" id="PTHR11839:SF18">
    <property type="entry name" value="NUDIX HYDROLASE DOMAIN-CONTAINING PROTEIN"/>
    <property type="match status" value="1"/>
</dbReference>
<feature type="domain" description="Nudix hydrolase" evidence="3">
    <location>
        <begin position="39"/>
        <end position="168"/>
    </location>
</feature>
<evidence type="ECO:0000313" key="4">
    <source>
        <dbReference type="EMBL" id="EXM38928.1"/>
    </source>
</evidence>
<dbReference type="Proteomes" id="UP000021369">
    <property type="component" value="Unassembled WGS sequence"/>
</dbReference>
<dbReference type="Pfam" id="PF00293">
    <property type="entry name" value="NUDIX"/>
    <property type="match status" value="1"/>
</dbReference>
<dbReference type="AlphaFoldDB" id="A0A011VWF7"/>
<proteinExistence type="predicted"/>
<dbReference type="Gene3D" id="3.90.79.10">
    <property type="entry name" value="Nucleoside Triphosphate Pyrophosphohydrolase"/>
    <property type="match status" value="1"/>
</dbReference>
<accession>A0A011VWF7</accession>
<comment type="caution">
    <text evidence="4">The sequence shown here is derived from an EMBL/GenBank/DDBJ whole genome shotgun (WGS) entry which is preliminary data.</text>
</comment>
<evidence type="ECO:0000259" key="3">
    <source>
        <dbReference type="PROSITE" id="PS51462"/>
    </source>
</evidence>
<gene>
    <name evidence="4" type="ORF">RASY3_11410</name>
</gene>
<keyword evidence="5" id="KW-1185">Reference proteome</keyword>
<evidence type="ECO:0000313" key="5">
    <source>
        <dbReference type="Proteomes" id="UP000021369"/>
    </source>
</evidence>
<dbReference type="OrthoDB" id="9806150at2"/>
<organism evidence="4 5">
    <name type="scientific">Ruminococcus albus SY3</name>
    <dbReference type="NCBI Taxonomy" id="1341156"/>
    <lineage>
        <taxon>Bacteria</taxon>
        <taxon>Bacillati</taxon>
        <taxon>Bacillota</taxon>
        <taxon>Clostridia</taxon>
        <taxon>Eubacteriales</taxon>
        <taxon>Oscillospiraceae</taxon>
        <taxon>Ruminococcus</taxon>
    </lineage>
</organism>
<dbReference type="PATRIC" id="fig|1341156.4.peg.2227"/>
<sequence>MYQKEKELSSEKIFDGIVVKLFRDEIELEDGSRGVREFIKHPGGVCIAAVDEDEQLYMVEQFRYPFGKVLTEVPAGKLEFGEDPEECGRRELKEEVGANADSFEYLGCIYPTVAYDTEIIYMFLARGLHFGEQHLDDGEFLDVKKIPLKKAFQMVMDNELPDAKTQMAVLKAYMKLHGSEV</sequence>
<keyword evidence="2" id="KW-0378">Hydrolase</keyword>
<dbReference type="EMBL" id="JEOB01000003">
    <property type="protein sequence ID" value="EXM38928.1"/>
    <property type="molecule type" value="Genomic_DNA"/>
</dbReference>
<comment type="cofactor">
    <cofactor evidence="1">
        <name>Mg(2+)</name>
        <dbReference type="ChEBI" id="CHEBI:18420"/>
    </cofactor>
</comment>
<dbReference type="PANTHER" id="PTHR11839">
    <property type="entry name" value="UDP/ADP-SUGAR PYROPHOSPHATASE"/>
    <property type="match status" value="1"/>
</dbReference>
<evidence type="ECO:0000256" key="2">
    <source>
        <dbReference type="ARBA" id="ARBA00022801"/>
    </source>
</evidence>
<dbReference type="InterPro" id="IPR015797">
    <property type="entry name" value="NUDIX_hydrolase-like_dom_sf"/>
</dbReference>
<dbReference type="GO" id="GO:0019693">
    <property type="term" value="P:ribose phosphate metabolic process"/>
    <property type="evidence" value="ECO:0007669"/>
    <property type="project" value="TreeGrafter"/>
</dbReference>
<dbReference type="GO" id="GO:0006753">
    <property type="term" value="P:nucleoside phosphate metabolic process"/>
    <property type="evidence" value="ECO:0007669"/>
    <property type="project" value="TreeGrafter"/>
</dbReference>
<protein>
    <submittedName>
        <fullName evidence="4">ADP-ribose pyrophosphatase</fullName>
    </submittedName>
</protein>
<dbReference type="GO" id="GO:0016787">
    <property type="term" value="F:hydrolase activity"/>
    <property type="evidence" value="ECO:0007669"/>
    <property type="project" value="UniProtKB-KW"/>
</dbReference>
<dbReference type="GO" id="GO:0005829">
    <property type="term" value="C:cytosol"/>
    <property type="evidence" value="ECO:0007669"/>
    <property type="project" value="TreeGrafter"/>
</dbReference>
<name>A0A011VWF7_RUMAL</name>
<evidence type="ECO:0000256" key="1">
    <source>
        <dbReference type="ARBA" id="ARBA00001946"/>
    </source>
</evidence>
<dbReference type="PROSITE" id="PS51462">
    <property type="entry name" value="NUDIX"/>
    <property type="match status" value="1"/>
</dbReference>
<dbReference type="RefSeq" id="WP_037288254.1">
    <property type="nucleotide sequence ID" value="NZ_JEOB01000003.1"/>
</dbReference>
<reference evidence="4 5" key="1">
    <citation type="submission" date="2013-06" db="EMBL/GenBank/DDBJ databases">
        <title>Rumen cellulosomics: divergent fiber-degrading strategies revealed by comparative genome-wide analysis of six Ruminococcal strains.</title>
        <authorList>
            <person name="Dassa B."/>
            <person name="Borovok I."/>
            <person name="Lamed R."/>
            <person name="Flint H."/>
            <person name="Yeoman C.J."/>
            <person name="White B."/>
            <person name="Bayer E.A."/>
        </authorList>
    </citation>
    <scope>NUCLEOTIDE SEQUENCE [LARGE SCALE GENOMIC DNA]</scope>
    <source>
        <strain evidence="4 5">SY3</strain>
    </source>
</reference>
<dbReference type="InterPro" id="IPR000086">
    <property type="entry name" value="NUDIX_hydrolase_dom"/>
</dbReference>